<feature type="compositionally biased region" description="Polar residues" evidence="1">
    <location>
        <begin position="12"/>
        <end position="26"/>
    </location>
</feature>
<evidence type="ECO:0000313" key="3">
    <source>
        <dbReference type="Proteomes" id="UP001497497"/>
    </source>
</evidence>
<proteinExistence type="predicted"/>
<dbReference type="Proteomes" id="UP001497497">
    <property type="component" value="Unassembled WGS sequence"/>
</dbReference>
<comment type="caution">
    <text evidence="2">The sequence shown here is derived from an EMBL/GenBank/DDBJ whole genome shotgun (WGS) entry which is preliminary data.</text>
</comment>
<evidence type="ECO:0000313" key="2">
    <source>
        <dbReference type="EMBL" id="CAL1538394.1"/>
    </source>
</evidence>
<feature type="compositionally biased region" description="Basic and acidic residues" evidence="1">
    <location>
        <begin position="74"/>
        <end position="91"/>
    </location>
</feature>
<feature type="non-terminal residue" evidence="2">
    <location>
        <position position="108"/>
    </location>
</feature>
<dbReference type="AlphaFoldDB" id="A0AAV2HXQ6"/>
<feature type="non-terminal residue" evidence="2">
    <location>
        <position position="1"/>
    </location>
</feature>
<accession>A0AAV2HXQ6</accession>
<feature type="region of interest" description="Disordered" evidence="1">
    <location>
        <begin position="66"/>
        <end position="108"/>
    </location>
</feature>
<sequence length="108" mass="11742">KGKENDPRASPGTANSISSLEPSSPTGIPDFIARDYEHDRLLNHTDALKGDYGEDISKLARELLLQEAEQTDEEDHHHQLADGRAADDDRNGGLNIINGGDLPLTNNV</sequence>
<keyword evidence="3" id="KW-1185">Reference proteome</keyword>
<protein>
    <submittedName>
        <fullName evidence="2">Uncharacterized protein</fullName>
    </submittedName>
</protein>
<feature type="region of interest" description="Disordered" evidence="1">
    <location>
        <begin position="1"/>
        <end position="31"/>
    </location>
</feature>
<dbReference type="EMBL" id="CAXITT010000297">
    <property type="protein sequence ID" value="CAL1538394.1"/>
    <property type="molecule type" value="Genomic_DNA"/>
</dbReference>
<organism evidence="2 3">
    <name type="scientific">Lymnaea stagnalis</name>
    <name type="common">Great pond snail</name>
    <name type="synonym">Helix stagnalis</name>
    <dbReference type="NCBI Taxonomy" id="6523"/>
    <lineage>
        <taxon>Eukaryota</taxon>
        <taxon>Metazoa</taxon>
        <taxon>Spiralia</taxon>
        <taxon>Lophotrochozoa</taxon>
        <taxon>Mollusca</taxon>
        <taxon>Gastropoda</taxon>
        <taxon>Heterobranchia</taxon>
        <taxon>Euthyneura</taxon>
        <taxon>Panpulmonata</taxon>
        <taxon>Hygrophila</taxon>
        <taxon>Lymnaeoidea</taxon>
        <taxon>Lymnaeidae</taxon>
        <taxon>Lymnaea</taxon>
    </lineage>
</organism>
<reference evidence="2 3" key="1">
    <citation type="submission" date="2024-04" db="EMBL/GenBank/DDBJ databases">
        <authorList>
            <consortium name="Genoscope - CEA"/>
            <person name="William W."/>
        </authorList>
    </citation>
    <scope>NUCLEOTIDE SEQUENCE [LARGE SCALE GENOMIC DNA]</scope>
</reference>
<gene>
    <name evidence="2" type="ORF">GSLYS_00012215001</name>
</gene>
<name>A0AAV2HXQ6_LYMST</name>
<feature type="compositionally biased region" description="Low complexity" evidence="1">
    <location>
        <begin position="92"/>
        <end position="102"/>
    </location>
</feature>
<evidence type="ECO:0000256" key="1">
    <source>
        <dbReference type="SAM" id="MobiDB-lite"/>
    </source>
</evidence>